<dbReference type="Gene3D" id="3.40.720.10">
    <property type="entry name" value="Alkaline Phosphatase, subunit A"/>
    <property type="match status" value="1"/>
</dbReference>
<reference evidence="1 2" key="1">
    <citation type="submission" date="2018-08" db="EMBL/GenBank/DDBJ databases">
        <title>Genomic Encyclopedia of Archaeal and Bacterial Type Strains, Phase II (KMG-II): from individual species to whole genera.</title>
        <authorList>
            <person name="Goeker M."/>
        </authorList>
    </citation>
    <scope>NUCLEOTIDE SEQUENCE [LARGE SCALE GENOMIC DNA]</scope>
    <source>
        <strain evidence="1 2">DSM 15986</strain>
    </source>
</reference>
<gene>
    <name evidence="1" type="ORF">C8N25_11240</name>
</gene>
<comment type="caution">
    <text evidence="1">The sequence shown here is derived from an EMBL/GenBank/DDBJ whole genome shotgun (WGS) entry which is preliminary data.</text>
</comment>
<dbReference type="GO" id="GO:0016787">
    <property type="term" value="F:hydrolase activity"/>
    <property type="evidence" value="ECO:0007669"/>
    <property type="project" value="UniProtKB-ARBA"/>
</dbReference>
<dbReference type="RefSeq" id="WP_086541133.1">
    <property type="nucleotide sequence ID" value="NZ_MSSW01000019.1"/>
</dbReference>
<evidence type="ECO:0000313" key="2">
    <source>
        <dbReference type="Proteomes" id="UP000256405"/>
    </source>
</evidence>
<dbReference type="PANTHER" id="PTHR10151:SF120">
    <property type="entry name" value="BIS(5'-ADENOSYL)-TRIPHOSPHATASE"/>
    <property type="match status" value="1"/>
</dbReference>
<dbReference type="PANTHER" id="PTHR10151">
    <property type="entry name" value="ECTONUCLEOTIDE PYROPHOSPHATASE/PHOSPHODIESTERASE"/>
    <property type="match status" value="1"/>
</dbReference>
<dbReference type="OrthoDB" id="9771966at2"/>
<name>A0A3E0DSE5_9BACT</name>
<dbReference type="AlphaFoldDB" id="A0A3E0DSE5"/>
<keyword evidence="2" id="KW-1185">Reference proteome</keyword>
<dbReference type="InterPro" id="IPR002591">
    <property type="entry name" value="Phosphodiest/P_Trfase"/>
</dbReference>
<dbReference type="InterPro" id="IPR017850">
    <property type="entry name" value="Alkaline_phosphatase_core_sf"/>
</dbReference>
<evidence type="ECO:0000313" key="1">
    <source>
        <dbReference type="EMBL" id="REG86336.1"/>
    </source>
</evidence>
<sequence>MKKTVVLDIVALSPRVIGEHTPFLKKWIEKHKQAVVEPVLPAVTCAAQSVYLTGKMPNENGIVGNGWYFQDECEIKFWRQSNKLVQSPKIWEILKKENPSFTVANMFWWYNMYSSVDYAVTPRPLYLADGRKEPDCHSQPMDLRDRLQKELGQFPLFSFWGPNANIASSKWIAEASKKVDEWHNPTLNLIYIPHLDYSLQKYGIDFKEIGKYLKEVDDLAKDLITYFENQGTQVILLSEYGITSVSKPVHLNRLFREQGWIQVKDEQGLETLDPGTSKAFAIADHQVAHVHVNDLSILPQVKKLLKETPGVELVLDSEGKKQHHIDHERAGDLVVMADKDSWFTYYFWMDDAKAPDYARCVDIHKKPGYDPVELVLNPEIKIPMLTVGSKVLKKKLGFRYLMDVIPLDATLVKGAHGRLSEDDLDKPLLVADEKLVNQKSLKPTDVFEVILNAVRGEGI</sequence>
<dbReference type="Pfam" id="PF01663">
    <property type="entry name" value="Phosphodiest"/>
    <property type="match status" value="1"/>
</dbReference>
<dbReference type="SUPFAM" id="SSF53649">
    <property type="entry name" value="Alkaline phosphatase-like"/>
    <property type="match status" value="1"/>
</dbReference>
<proteinExistence type="predicted"/>
<dbReference type="EMBL" id="QUNF01000012">
    <property type="protein sequence ID" value="REG86336.1"/>
    <property type="molecule type" value="Genomic_DNA"/>
</dbReference>
<organism evidence="1 2">
    <name type="scientific">Algoriphagus antarcticus</name>
    <dbReference type="NCBI Taxonomy" id="238540"/>
    <lineage>
        <taxon>Bacteria</taxon>
        <taxon>Pseudomonadati</taxon>
        <taxon>Bacteroidota</taxon>
        <taxon>Cytophagia</taxon>
        <taxon>Cytophagales</taxon>
        <taxon>Cyclobacteriaceae</taxon>
        <taxon>Algoriphagus</taxon>
    </lineage>
</organism>
<protein>
    <submittedName>
        <fullName evidence="1">Putative AlkP superfamily pyrophosphatase or phosphodiesterase</fullName>
    </submittedName>
</protein>
<accession>A0A3E0DSE5</accession>
<dbReference type="Proteomes" id="UP000256405">
    <property type="component" value="Unassembled WGS sequence"/>
</dbReference>